<sequence>MLFELEIRLNQAHYGLMALIAEKIAEKYEQMQDASPAQQRRIVHEQRHLERLHRSLSIDRLK</sequence>
<dbReference type="EMBL" id="FOLE01000010">
    <property type="protein sequence ID" value="SFC81630.1"/>
    <property type="molecule type" value="Genomic_DNA"/>
</dbReference>
<organism evidence="1 2">
    <name type="scientific">Flexibacter flexilis DSM 6793</name>
    <dbReference type="NCBI Taxonomy" id="927664"/>
    <lineage>
        <taxon>Bacteria</taxon>
        <taxon>Pseudomonadati</taxon>
        <taxon>Bacteroidota</taxon>
        <taxon>Cytophagia</taxon>
        <taxon>Cytophagales</taxon>
        <taxon>Flexibacteraceae</taxon>
        <taxon>Flexibacter</taxon>
    </lineage>
</organism>
<dbReference type="AlphaFoldDB" id="A0A1I1MJ98"/>
<evidence type="ECO:0000313" key="2">
    <source>
        <dbReference type="Proteomes" id="UP000199514"/>
    </source>
</evidence>
<keyword evidence="2" id="KW-1185">Reference proteome</keyword>
<proteinExistence type="predicted"/>
<gene>
    <name evidence="1" type="ORF">SAMN05421780_11075</name>
</gene>
<reference evidence="1 2" key="1">
    <citation type="submission" date="2016-10" db="EMBL/GenBank/DDBJ databases">
        <authorList>
            <person name="de Groot N.N."/>
        </authorList>
    </citation>
    <scope>NUCLEOTIDE SEQUENCE [LARGE SCALE GENOMIC DNA]</scope>
    <source>
        <strain evidence="1 2">DSM 6793</strain>
    </source>
</reference>
<accession>A0A1I1MJ98</accession>
<protein>
    <submittedName>
        <fullName evidence="1">Uncharacterized protein</fullName>
    </submittedName>
</protein>
<name>A0A1I1MJ98_9BACT</name>
<dbReference type="Proteomes" id="UP000199514">
    <property type="component" value="Unassembled WGS sequence"/>
</dbReference>
<evidence type="ECO:0000313" key="1">
    <source>
        <dbReference type="EMBL" id="SFC81630.1"/>
    </source>
</evidence>
<dbReference type="STRING" id="927664.SAMN05421780_11075"/>